<sequence>MEELSYLYSIGHGNKSLEEFIAELNQFNIEYLIDIRSKPYSKFYPWFNKEALQHSINETNNIKYGYMGNLIGGLPDKKFPCYTDDRIDYEKLAKMDFFQEGLRRLIKANNKKLKTCIMCSEANPNMCHRTKLIGVELQKQGINLQHIYLTKRGEIILKGQTMVMNEILNNNNNFNNIFQDNTDIHLTSRKQYV</sequence>
<protein>
    <submittedName>
        <fullName evidence="1">DUF488 domain-containing protein</fullName>
    </submittedName>
</protein>
<dbReference type="Proteomes" id="UP000682195">
    <property type="component" value="Chromosome 1"/>
</dbReference>
<keyword evidence="2" id="KW-1185">Reference proteome</keyword>
<evidence type="ECO:0000313" key="2">
    <source>
        <dbReference type="Proteomes" id="UP000682195"/>
    </source>
</evidence>
<accession>A0ABX7XNY2</accession>
<proteinExistence type="predicted"/>
<organism evidence="1 2">
    <name type="scientific">Prevotella melaninogenica</name>
    <dbReference type="NCBI Taxonomy" id="28132"/>
    <lineage>
        <taxon>Bacteria</taxon>
        <taxon>Pseudomonadati</taxon>
        <taxon>Bacteroidota</taxon>
        <taxon>Bacteroidia</taxon>
        <taxon>Bacteroidales</taxon>
        <taxon>Prevotellaceae</taxon>
        <taxon>Prevotella</taxon>
    </lineage>
</organism>
<dbReference type="InterPro" id="IPR007438">
    <property type="entry name" value="DUF488"/>
</dbReference>
<dbReference type="RefSeq" id="WP_211806949.1">
    <property type="nucleotide sequence ID" value="NZ_CP072361.1"/>
</dbReference>
<evidence type="ECO:0000313" key="1">
    <source>
        <dbReference type="EMBL" id="QUB74787.1"/>
    </source>
</evidence>
<dbReference type="PANTHER" id="PTHR39337:SF1">
    <property type="entry name" value="BLR5642 PROTEIN"/>
    <property type="match status" value="1"/>
</dbReference>
<dbReference type="PANTHER" id="PTHR39337">
    <property type="entry name" value="BLR5642 PROTEIN"/>
    <property type="match status" value="1"/>
</dbReference>
<dbReference type="EMBL" id="CP072361">
    <property type="protein sequence ID" value="QUB74787.1"/>
    <property type="molecule type" value="Genomic_DNA"/>
</dbReference>
<dbReference type="Pfam" id="PF04343">
    <property type="entry name" value="DUF488"/>
    <property type="match status" value="1"/>
</dbReference>
<gene>
    <name evidence="1" type="ORF">J5A58_04360</name>
</gene>
<name>A0ABX7XNY2_9BACT</name>
<reference evidence="1 2" key="1">
    <citation type="submission" date="2021-03" db="EMBL/GenBank/DDBJ databases">
        <title>Human Oral Microbial Genomes.</title>
        <authorList>
            <person name="Johnston C.D."/>
            <person name="Chen T."/>
            <person name="Dewhirst F.E."/>
        </authorList>
    </citation>
    <scope>NUCLEOTIDE SEQUENCE [LARGE SCALE GENOMIC DNA]</scope>
    <source>
        <strain evidence="1 2">F0054</strain>
    </source>
</reference>